<dbReference type="HOGENOM" id="CLU_200450_0_0_0"/>
<organism evidence="1 2">
    <name type="scientific">Leptotrichia wadei (strain F0279)</name>
    <dbReference type="NCBI Taxonomy" id="888055"/>
    <lineage>
        <taxon>Bacteria</taxon>
        <taxon>Fusobacteriati</taxon>
        <taxon>Fusobacteriota</taxon>
        <taxon>Fusobacteriia</taxon>
        <taxon>Fusobacteriales</taxon>
        <taxon>Leptotrichiaceae</taxon>
        <taxon>Leptotrichia</taxon>
    </lineage>
</organism>
<protein>
    <submittedName>
        <fullName evidence="1">Uncharacterized protein</fullName>
    </submittedName>
</protein>
<dbReference type="AlphaFoldDB" id="U2RDA9"/>
<reference evidence="1 2" key="1">
    <citation type="submission" date="2013-06" db="EMBL/GenBank/DDBJ databases">
        <authorList>
            <person name="Weinstock G."/>
            <person name="Sodergren E."/>
            <person name="Lobos E.A."/>
            <person name="Fulton L."/>
            <person name="Fulton R."/>
            <person name="Courtney L."/>
            <person name="Fronick C."/>
            <person name="O'Laughlin M."/>
            <person name="Godfrey J."/>
            <person name="Wilson R.M."/>
            <person name="Miner T."/>
            <person name="Farmer C."/>
            <person name="Delehaunty K."/>
            <person name="Cordes M."/>
            <person name="Minx P."/>
            <person name="Tomlinson C."/>
            <person name="Chen J."/>
            <person name="Wollam A."/>
            <person name="Pepin K.H."/>
            <person name="Bhonagiri V."/>
            <person name="Zhang X."/>
            <person name="Warren W."/>
            <person name="Mitreva M."/>
            <person name="Mardis E.R."/>
            <person name="Wilson R.K."/>
        </authorList>
    </citation>
    <scope>NUCLEOTIDE SEQUENCE [LARGE SCALE GENOMIC DNA]</scope>
    <source>
        <strain evidence="1 2">F0279</strain>
    </source>
</reference>
<accession>U2RDA9</accession>
<dbReference type="PATRIC" id="fig|888055.3.peg.1537"/>
<dbReference type="EMBL" id="AWVM01000089">
    <property type="protein sequence ID" value="ERK48737.1"/>
    <property type="molecule type" value="Genomic_DNA"/>
</dbReference>
<comment type="caution">
    <text evidence="1">The sequence shown here is derived from an EMBL/GenBank/DDBJ whole genome shotgun (WGS) entry which is preliminary data.</text>
</comment>
<gene>
    <name evidence="1" type="ORF">HMPREF9015_01610</name>
</gene>
<evidence type="ECO:0000313" key="2">
    <source>
        <dbReference type="Proteomes" id="UP000016626"/>
    </source>
</evidence>
<dbReference type="RefSeq" id="WP_021746558.1">
    <property type="nucleotide sequence ID" value="NZ_KI271417.1"/>
</dbReference>
<dbReference type="Proteomes" id="UP000016626">
    <property type="component" value="Unassembled WGS sequence"/>
</dbReference>
<evidence type="ECO:0000313" key="1">
    <source>
        <dbReference type="EMBL" id="ERK48737.1"/>
    </source>
</evidence>
<sequence>MPMPKKSSGWGYKFVRFKEEKRQINIQLGQEDRKALEIFNNNIIDYKVIGE</sequence>
<name>U2RDA9_LEPWF</name>
<proteinExistence type="predicted"/>